<dbReference type="RefSeq" id="WP_090658017.1">
    <property type="nucleotide sequence ID" value="NZ_FOIA01000012.1"/>
</dbReference>
<sequence>MAFALLKHKIRAPLLNRLLQNCLYAGRDSILQGLSGVFFSFGGRRLANFSNNFDLFQLHTSSEVFMEAAMTIAQHTSLIKSKFKAAGIHLAISGIVFLILAYFIIFKWYPLPYFTADGGWQGIRIVALIDLVLGPLMTLIIFNPGKSKREIRFDLGTIALVQASVLAWGIYTVHDERPVAIVHWDGEFFSMPAKAYHQQNIVLEQLAQYGTKTPVLIHARRPVSIEELHELLALSTEKKLAPFEQFQLYRPFRQNRDEIFVNQLDIDEIVARNAQMRQELDTFLAQSKGDKSDYIYMPLQARYHNVILIFSAAGEVKGTLNAPYKQ</sequence>
<dbReference type="EMBL" id="FOIA01000012">
    <property type="protein sequence ID" value="SET10632.1"/>
    <property type="molecule type" value="Genomic_DNA"/>
</dbReference>
<keyword evidence="1" id="KW-0472">Membrane</keyword>
<proteinExistence type="predicted"/>
<name>A0A1I0BU97_9PROT</name>
<evidence type="ECO:0000313" key="2">
    <source>
        <dbReference type="EMBL" id="SET10632.1"/>
    </source>
</evidence>
<reference evidence="3" key="1">
    <citation type="submission" date="2016-10" db="EMBL/GenBank/DDBJ databases">
        <authorList>
            <person name="Varghese N."/>
            <person name="Submissions S."/>
        </authorList>
    </citation>
    <scope>NUCLEOTIDE SEQUENCE [LARGE SCALE GENOMIC DNA]</scope>
    <source>
        <strain evidence="3">Nm71</strain>
    </source>
</reference>
<evidence type="ECO:0000256" key="1">
    <source>
        <dbReference type="SAM" id="Phobius"/>
    </source>
</evidence>
<dbReference type="AlphaFoldDB" id="A0A1I0BU97"/>
<evidence type="ECO:0000313" key="3">
    <source>
        <dbReference type="Proteomes" id="UP000199345"/>
    </source>
</evidence>
<accession>A0A1I0BU97</accession>
<organism evidence="2 3">
    <name type="scientific">Nitrosomonas marina</name>
    <dbReference type="NCBI Taxonomy" id="917"/>
    <lineage>
        <taxon>Bacteria</taxon>
        <taxon>Pseudomonadati</taxon>
        <taxon>Pseudomonadota</taxon>
        <taxon>Betaproteobacteria</taxon>
        <taxon>Nitrosomonadales</taxon>
        <taxon>Nitrosomonadaceae</taxon>
        <taxon>Nitrosomonas</taxon>
    </lineage>
</organism>
<feature type="transmembrane region" description="Helical" evidence="1">
    <location>
        <begin position="88"/>
        <end position="109"/>
    </location>
</feature>
<keyword evidence="3" id="KW-1185">Reference proteome</keyword>
<gene>
    <name evidence="2" type="ORF">SAMN05216326_11216</name>
</gene>
<protein>
    <submittedName>
        <fullName evidence="2">Uncharacterized protein</fullName>
    </submittedName>
</protein>
<dbReference type="Proteomes" id="UP000199345">
    <property type="component" value="Unassembled WGS sequence"/>
</dbReference>
<keyword evidence="1" id="KW-0812">Transmembrane</keyword>
<feature type="transmembrane region" description="Helical" evidence="1">
    <location>
        <begin position="121"/>
        <end position="141"/>
    </location>
</feature>
<keyword evidence="1" id="KW-1133">Transmembrane helix</keyword>